<comment type="caution">
    <text evidence="2">The sequence shown here is derived from an EMBL/GenBank/DDBJ whole genome shotgun (WGS) entry which is preliminary data.</text>
</comment>
<feature type="region of interest" description="Disordered" evidence="1">
    <location>
        <begin position="1"/>
        <end position="22"/>
    </location>
</feature>
<dbReference type="AlphaFoldDB" id="A0AAN9RD75"/>
<sequence length="73" mass="8357">MRRRRTKTEFPTPLRNQEECPASSVNQRGNNFLNWAMLSRCAIGPCYILELGHNGCPLNWVILNQIGPCLLSR</sequence>
<dbReference type="Proteomes" id="UP001367508">
    <property type="component" value="Unassembled WGS sequence"/>
</dbReference>
<organism evidence="2 3">
    <name type="scientific">Canavalia gladiata</name>
    <name type="common">Sword bean</name>
    <name type="synonym">Dolichos gladiatus</name>
    <dbReference type="NCBI Taxonomy" id="3824"/>
    <lineage>
        <taxon>Eukaryota</taxon>
        <taxon>Viridiplantae</taxon>
        <taxon>Streptophyta</taxon>
        <taxon>Embryophyta</taxon>
        <taxon>Tracheophyta</taxon>
        <taxon>Spermatophyta</taxon>
        <taxon>Magnoliopsida</taxon>
        <taxon>eudicotyledons</taxon>
        <taxon>Gunneridae</taxon>
        <taxon>Pentapetalae</taxon>
        <taxon>rosids</taxon>
        <taxon>fabids</taxon>
        <taxon>Fabales</taxon>
        <taxon>Fabaceae</taxon>
        <taxon>Papilionoideae</taxon>
        <taxon>50 kb inversion clade</taxon>
        <taxon>NPAAA clade</taxon>
        <taxon>indigoferoid/millettioid clade</taxon>
        <taxon>Phaseoleae</taxon>
        <taxon>Canavalia</taxon>
    </lineage>
</organism>
<accession>A0AAN9RD75</accession>
<evidence type="ECO:0000256" key="1">
    <source>
        <dbReference type="SAM" id="MobiDB-lite"/>
    </source>
</evidence>
<gene>
    <name evidence="2" type="ORF">VNO77_04454</name>
</gene>
<name>A0AAN9RD75_CANGL</name>
<proteinExistence type="predicted"/>
<dbReference type="EMBL" id="JAYMYQ010000001">
    <property type="protein sequence ID" value="KAK7362343.1"/>
    <property type="molecule type" value="Genomic_DNA"/>
</dbReference>
<reference evidence="2 3" key="1">
    <citation type="submission" date="2024-01" db="EMBL/GenBank/DDBJ databases">
        <title>The genomes of 5 underutilized Papilionoideae crops provide insights into root nodulation and disease resistanc.</title>
        <authorList>
            <person name="Jiang F."/>
        </authorList>
    </citation>
    <scope>NUCLEOTIDE SEQUENCE [LARGE SCALE GENOMIC DNA]</scope>
    <source>
        <strain evidence="2">LVBAO_FW01</strain>
        <tissue evidence="2">Leaves</tissue>
    </source>
</reference>
<evidence type="ECO:0000313" key="3">
    <source>
        <dbReference type="Proteomes" id="UP001367508"/>
    </source>
</evidence>
<evidence type="ECO:0000313" key="2">
    <source>
        <dbReference type="EMBL" id="KAK7362343.1"/>
    </source>
</evidence>
<protein>
    <submittedName>
        <fullName evidence="2">Uncharacterized protein</fullName>
    </submittedName>
</protein>
<keyword evidence="3" id="KW-1185">Reference proteome</keyword>